<keyword evidence="3 6" id="KW-0812">Transmembrane</keyword>
<dbReference type="InterPro" id="IPR020846">
    <property type="entry name" value="MFS_dom"/>
</dbReference>
<reference evidence="8" key="1">
    <citation type="submission" date="2021-06" db="EMBL/GenBank/DDBJ databases">
        <title>Bradyrhizobium sp. S2-20-1 Genome sequencing.</title>
        <authorList>
            <person name="Jin L."/>
        </authorList>
    </citation>
    <scope>NUCLEOTIDE SEQUENCE</scope>
    <source>
        <strain evidence="8">S2-20-1</strain>
    </source>
</reference>
<name>A0A975NC65_9BRAD</name>
<dbReference type="Gene3D" id="1.20.1250.20">
    <property type="entry name" value="MFS general substrate transporter like domains"/>
    <property type="match status" value="1"/>
</dbReference>
<keyword evidence="5 6" id="KW-0472">Membrane</keyword>
<feature type="transmembrane region" description="Helical" evidence="6">
    <location>
        <begin position="358"/>
        <end position="377"/>
    </location>
</feature>
<evidence type="ECO:0000256" key="2">
    <source>
        <dbReference type="ARBA" id="ARBA00022475"/>
    </source>
</evidence>
<evidence type="ECO:0000256" key="1">
    <source>
        <dbReference type="ARBA" id="ARBA00004651"/>
    </source>
</evidence>
<feature type="transmembrane region" description="Helical" evidence="6">
    <location>
        <begin position="52"/>
        <end position="75"/>
    </location>
</feature>
<evidence type="ECO:0000259" key="7">
    <source>
        <dbReference type="PROSITE" id="PS50850"/>
    </source>
</evidence>
<organism evidence="8 9">
    <name type="scientific">Bradyrhizobium sediminis</name>
    <dbReference type="NCBI Taxonomy" id="2840469"/>
    <lineage>
        <taxon>Bacteria</taxon>
        <taxon>Pseudomonadati</taxon>
        <taxon>Pseudomonadota</taxon>
        <taxon>Alphaproteobacteria</taxon>
        <taxon>Hyphomicrobiales</taxon>
        <taxon>Nitrobacteraceae</taxon>
        <taxon>Bradyrhizobium</taxon>
    </lineage>
</organism>
<feature type="domain" description="Major facilitator superfamily (MFS) profile" evidence="7">
    <location>
        <begin position="15"/>
        <end position="413"/>
    </location>
</feature>
<evidence type="ECO:0000313" key="8">
    <source>
        <dbReference type="EMBL" id="QWG12422.1"/>
    </source>
</evidence>
<dbReference type="InterPro" id="IPR050189">
    <property type="entry name" value="MFS_Efflux_Transporters"/>
</dbReference>
<dbReference type="RefSeq" id="WP_215621239.1">
    <property type="nucleotide sequence ID" value="NZ_CP076134.1"/>
</dbReference>
<dbReference type="PROSITE" id="PS50850">
    <property type="entry name" value="MFS"/>
    <property type="match status" value="1"/>
</dbReference>
<feature type="transmembrane region" description="Helical" evidence="6">
    <location>
        <begin position="12"/>
        <end position="32"/>
    </location>
</feature>
<feature type="transmembrane region" description="Helical" evidence="6">
    <location>
        <begin position="168"/>
        <end position="191"/>
    </location>
</feature>
<feature type="transmembrane region" description="Helical" evidence="6">
    <location>
        <begin position="291"/>
        <end position="310"/>
    </location>
</feature>
<dbReference type="InterPro" id="IPR036259">
    <property type="entry name" value="MFS_trans_sf"/>
</dbReference>
<dbReference type="EMBL" id="CP076134">
    <property type="protein sequence ID" value="QWG12422.1"/>
    <property type="molecule type" value="Genomic_DNA"/>
</dbReference>
<comment type="subcellular location">
    <subcellularLocation>
        <location evidence="1">Cell membrane</location>
        <topology evidence="1">Multi-pass membrane protein</topology>
    </subcellularLocation>
</comment>
<keyword evidence="2" id="KW-1003">Cell membrane</keyword>
<accession>A0A975NC65</accession>
<dbReference type="Pfam" id="PF07690">
    <property type="entry name" value="MFS_1"/>
    <property type="match status" value="1"/>
</dbReference>
<dbReference type="Proteomes" id="UP000680839">
    <property type="component" value="Chromosome"/>
</dbReference>
<dbReference type="InterPro" id="IPR011701">
    <property type="entry name" value="MFS"/>
</dbReference>
<feature type="transmembrane region" description="Helical" evidence="6">
    <location>
        <begin position="140"/>
        <end position="162"/>
    </location>
</feature>
<sequence>MQPAERRPFPHRRGLIIVTTMATAYVASHFFRASNVTIGLDLMRDLGIGPEALGALTGAFFFGFAAMQIPCGFLFDHFGPRRTVTGLLILATIGGAIFTLAPSWPVLLTGRVLMGAGFGVMLIGTMVVVTRWFPPDRFSTLIAMVMSIGLVGNLAATTPLAWASEAIGWRGVFGVAVVFTALAAVAVWLVVRDAPPGHPFLDRTAEPPRQMLQGLMEVLRNPRLKPILALNFCSYACTFTVQGLWGGPFLREVHGMSAIEAGNVLLAAVVTYQFGMLAFGPLDRLLDTRKWIAIGGSLVVIALLATLALASQPPAWVPVAAILGIGFFSASSTMVLTHGRGIIPDRLIGRGMSTLNTSVMLGVACMQSLSGVIVGAFEPLAGGARSETAYRALFGVLTMVLIIAVAIYSRSSDVRPSDEMRARLKAHEA</sequence>
<dbReference type="GO" id="GO:0005886">
    <property type="term" value="C:plasma membrane"/>
    <property type="evidence" value="ECO:0007669"/>
    <property type="project" value="UniProtKB-SubCell"/>
</dbReference>
<evidence type="ECO:0000256" key="3">
    <source>
        <dbReference type="ARBA" id="ARBA00022692"/>
    </source>
</evidence>
<dbReference type="SUPFAM" id="SSF103473">
    <property type="entry name" value="MFS general substrate transporter"/>
    <property type="match status" value="1"/>
</dbReference>
<feature type="transmembrane region" description="Helical" evidence="6">
    <location>
        <begin position="389"/>
        <end position="408"/>
    </location>
</feature>
<keyword evidence="4 6" id="KW-1133">Transmembrane helix</keyword>
<protein>
    <submittedName>
        <fullName evidence="8">MFS transporter</fullName>
    </submittedName>
</protein>
<dbReference type="GO" id="GO:0022857">
    <property type="term" value="F:transmembrane transporter activity"/>
    <property type="evidence" value="ECO:0007669"/>
    <property type="project" value="InterPro"/>
</dbReference>
<evidence type="ECO:0000256" key="6">
    <source>
        <dbReference type="SAM" id="Phobius"/>
    </source>
</evidence>
<feature type="transmembrane region" description="Helical" evidence="6">
    <location>
        <begin position="227"/>
        <end position="245"/>
    </location>
</feature>
<dbReference type="PANTHER" id="PTHR43124">
    <property type="entry name" value="PURINE EFFLUX PUMP PBUE"/>
    <property type="match status" value="1"/>
</dbReference>
<evidence type="ECO:0000313" key="9">
    <source>
        <dbReference type="Proteomes" id="UP000680839"/>
    </source>
</evidence>
<gene>
    <name evidence="8" type="ORF">KMZ29_22375</name>
</gene>
<feature type="transmembrane region" description="Helical" evidence="6">
    <location>
        <begin position="257"/>
        <end position="279"/>
    </location>
</feature>
<dbReference type="AlphaFoldDB" id="A0A975NC65"/>
<evidence type="ECO:0000256" key="4">
    <source>
        <dbReference type="ARBA" id="ARBA00022989"/>
    </source>
</evidence>
<feature type="transmembrane region" description="Helical" evidence="6">
    <location>
        <begin position="87"/>
        <end position="107"/>
    </location>
</feature>
<proteinExistence type="predicted"/>
<feature type="transmembrane region" description="Helical" evidence="6">
    <location>
        <begin position="316"/>
        <end position="337"/>
    </location>
</feature>
<evidence type="ECO:0000256" key="5">
    <source>
        <dbReference type="ARBA" id="ARBA00023136"/>
    </source>
</evidence>
<feature type="transmembrane region" description="Helical" evidence="6">
    <location>
        <begin position="113"/>
        <end position="133"/>
    </location>
</feature>
<dbReference type="PANTHER" id="PTHR43124:SF3">
    <property type="entry name" value="CHLORAMPHENICOL EFFLUX PUMP RV0191"/>
    <property type="match status" value="1"/>
</dbReference>